<dbReference type="Proteomes" id="UP000254866">
    <property type="component" value="Unassembled WGS sequence"/>
</dbReference>
<dbReference type="GeneID" id="43601666"/>
<dbReference type="Pfam" id="PF26639">
    <property type="entry name" value="Het-6_barrel"/>
    <property type="match status" value="1"/>
</dbReference>
<accession>A0A370TD54</accession>
<dbReference type="RefSeq" id="XP_031866083.1">
    <property type="nucleotide sequence ID" value="XM_032017440.1"/>
</dbReference>
<dbReference type="AlphaFoldDB" id="A0A370TD54"/>
<protein>
    <recommendedName>
        <fullName evidence="2">Heterokaryon incompatibility domain-containing protein</fullName>
    </recommendedName>
</protein>
<name>A0A370TD54_9HELO</name>
<dbReference type="PANTHER" id="PTHR24148">
    <property type="entry name" value="ANKYRIN REPEAT DOMAIN-CONTAINING PROTEIN 39 HOMOLOG-RELATED"/>
    <property type="match status" value="1"/>
</dbReference>
<dbReference type="InterPro" id="IPR010730">
    <property type="entry name" value="HET"/>
</dbReference>
<dbReference type="Pfam" id="PF06985">
    <property type="entry name" value="HET"/>
    <property type="match status" value="1"/>
</dbReference>
<keyword evidence="1" id="KW-0472">Membrane</keyword>
<dbReference type="InterPro" id="IPR052895">
    <property type="entry name" value="HetReg/Transcr_Mod"/>
</dbReference>
<keyword evidence="1" id="KW-1133">Transmembrane helix</keyword>
<dbReference type="PANTHER" id="PTHR24148:SF73">
    <property type="entry name" value="HET DOMAIN PROTEIN (AFU_ORTHOLOGUE AFUA_8G01020)"/>
    <property type="match status" value="1"/>
</dbReference>
<keyword evidence="4" id="KW-1185">Reference proteome</keyword>
<dbReference type="OrthoDB" id="2157530at2759"/>
<feature type="transmembrane region" description="Helical" evidence="1">
    <location>
        <begin position="83"/>
        <end position="103"/>
    </location>
</feature>
<reference evidence="3 4" key="1">
    <citation type="journal article" date="2018" name="IMA Fungus">
        <title>IMA Genome-F 9: Draft genome sequence of Annulohypoxylon stygium, Aspergillus mulundensis, Berkeleyomyces basicola (syn. Thielaviopsis basicola), Ceratocystis smalleyi, two Cercospora beticola strains, Coleophoma cylindrospora, Fusarium fracticaudum, Phialophora cf. hyalina, and Morchella septimelata.</title>
        <authorList>
            <person name="Wingfield B.D."/>
            <person name="Bills G.F."/>
            <person name="Dong Y."/>
            <person name="Huang W."/>
            <person name="Nel W.J."/>
            <person name="Swalarsk-Parry B.S."/>
            <person name="Vaghefi N."/>
            <person name="Wilken P.M."/>
            <person name="An Z."/>
            <person name="de Beer Z.W."/>
            <person name="De Vos L."/>
            <person name="Chen L."/>
            <person name="Duong T.A."/>
            <person name="Gao Y."/>
            <person name="Hammerbacher A."/>
            <person name="Kikkert J.R."/>
            <person name="Li Y."/>
            <person name="Li H."/>
            <person name="Li K."/>
            <person name="Li Q."/>
            <person name="Liu X."/>
            <person name="Ma X."/>
            <person name="Naidoo K."/>
            <person name="Pethybridge S.J."/>
            <person name="Sun J."/>
            <person name="Steenkamp E.T."/>
            <person name="van der Nest M.A."/>
            <person name="van Wyk S."/>
            <person name="Wingfield M.J."/>
            <person name="Xiong C."/>
            <person name="Yue Q."/>
            <person name="Zhang X."/>
        </authorList>
    </citation>
    <scope>NUCLEOTIDE SEQUENCE [LARGE SCALE GENOMIC DNA]</scope>
    <source>
        <strain evidence="3 4">BP 5553</strain>
    </source>
</reference>
<evidence type="ECO:0000259" key="2">
    <source>
        <dbReference type="Pfam" id="PF06985"/>
    </source>
</evidence>
<evidence type="ECO:0000313" key="3">
    <source>
        <dbReference type="EMBL" id="RDL32361.1"/>
    </source>
</evidence>
<feature type="transmembrane region" description="Helical" evidence="1">
    <location>
        <begin position="128"/>
        <end position="147"/>
    </location>
</feature>
<feature type="transmembrane region" description="Helical" evidence="1">
    <location>
        <begin position="159"/>
        <end position="181"/>
    </location>
</feature>
<keyword evidence="1" id="KW-0812">Transmembrane</keyword>
<evidence type="ECO:0000313" key="4">
    <source>
        <dbReference type="Proteomes" id="UP000254866"/>
    </source>
</evidence>
<organism evidence="3 4">
    <name type="scientific">Venustampulla echinocandica</name>
    <dbReference type="NCBI Taxonomy" id="2656787"/>
    <lineage>
        <taxon>Eukaryota</taxon>
        <taxon>Fungi</taxon>
        <taxon>Dikarya</taxon>
        <taxon>Ascomycota</taxon>
        <taxon>Pezizomycotina</taxon>
        <taxon>Leotiomycetes</taxon>
        <taxon>Helotiales</taxon>
        <taxon>Pleuroascaceae</taxon>
        <taxon>Venustampulla</taxon>
    </lineage>
</organism>
<comment type="caution">
    <text evidence="3">The sequence shown here is derived from an EMBL/GenBank/DDBJ whole genome shotgun (WGS) entry which is preliminary data.</text>
</comment>
<feature type="transmembrane region" description="Helical" evidence="1">
    <location>
        <begin position="51"/>
        <end position="71"/>
    </location>
</feature>
<sequence length="864" mass="97594">MEEHVPQDESGSASSDTSESILEKLFTPRLKLFDTSHPAFKSAFLVLCDQVWFYSACSFASSIFFPLRLEAARWILDSVFQPWLRLPIIGTYSLTAVGLWGVATREHEYMSDFDRANSIRIRPELRDFIILVSTSISYMSGIAFVNRHTKLYWSVLGRVKLFISSAYVLPIGITALSVMVVPSCRSLASSALQQIHRVLNKLFILPMVLPRLSARLLGNFLTAAEYCRSHLRLRLSRRILRTGSCKEGSYDYKPVDGGANEFRVLEIRTGLFDTRCSLLNVPRLVGPMPIYETISWRWDGLGRPYALVVDGKLLPISNAMSDILRALTPLWGARYLWIDSICINQADRDEKATQIPLMSQIYRGATRNIAYLGDAEDAHLVPDFVGRLEVAALQRLDPSYFQETDPLDRFPFHEEVHNWRAYQQLLRHPFWSRIWIIQEIILSRSITMLYGGRYTDWDMLARVALSFTIMSATTGVSFLSMDDMFGGDRLSCLHGRMNLSFLAITRAAYSENNMVSLPQVLLETRGSGATDSRDRIYALEALDPLYQVPELKPDYTISPRQLYTRVARHILSSGSFSLFGLAGLAHAPSMELPSWVPDFTTMPKMHTMHDIQCKYTVSSDTIVVLDTTQEQEDTITLKGFILDRIFEIDRNNYWSAILSSPEDIREEAIQKIMSDKEGTDLKPGLRRWLQAVIQMVENRFPNVLIQGYHWTDEPLLEAILRTMIGNEDQTSFPASREAIEFLTKYGCSLDPGLASMEGGISGDLTAEDNMSAINAGNLWVRKAAGRQFAITQSGYMALVPDFAKVSDAICVFLGAKVPYVIRESSEEGKSWKLVGETYVHGVMDGVSMLGRIKDPSKTEWVTLC</sequence>
<feature type="domain" description="Heterokaryon incompatibility" evidence="2">
    <location>
        <begin position="291"/>
        <end position="439"/>
    </location>
</feature>
<proteinExistence type="predicted"/>
<gene>
    <name evidence="3" type="ORF">BP5553_08817</name>
</gene>
<dbReference type="EMBL" id="NPIC01000010">
    <property type="protein sequence ID" value="RDL32361.1"/>
    <property type="molecule type" value="Genomic_DNA"/>
</dbReference>
<evidence type="ECO:0000256" key="1">
    <source>
        <dbReference type="SAM" id="Phobius"/>
    </source>
</evidence>